<proteinExistence type="predicted"/>
<dbReference type="InterPro" id="IPR036361">
    <property type="entry name" value="SAP_dom_sf"/>
</dbReference>
<comment type="caution">
    <text evidence="2">The sequence shown here is derived from an EMBL/GenBank/DDBJ whole genome shotgun (WGS) entry which is preliminary data.</text>
</comment>
<dbReference type="Proteomes" id="UP000265515">
    <property type="component" value="Unassembled WGS sequence"/>
</dbReference>
<evidence type="ECO:0000256" key="1">
    <source>
        <dbReference type="SAM" id="MobiDB-lite"/>
    </source>
</evidence>
<reference evidence="2 3" key="1">
    <citation type="journal article" date="2018" name="Cell">
        <title>The Chara Genome: Secondary Complexity and Implications for Plant Terrestrialization.</title>
        <authorList>
            <person name="Nishiyama T."/>
            <person name="Sakayama H."/>
            <person name="Vries J.D."/>
            <person name="Buschmann H."/>
            <person name="Saint-Marcoux D."/>
            <person name="Ullrich K.K."/>
            <person name="Haas F.B."/>
            <person name="Vanderstraeten L."/>
            <person name="Becker D."/>
            <person name="Lang D."/>
            <person name="Vosolsobe S."/>
            <person name="Rombauts S."/>
            <person name="Wilhelmsson P.K.I."/>
            <person name="Janitza P."/>
            <person name="Kern R."/>
            <person name="Heyl A."/>
            <person name="Rumpler F."/>
            <person name="Villalobos L.I.A.C."/>
            <person name="Clay J.M."/>
            <person name="Skokan R."/>
            <person name="Toyoda A."/>
            <person name="Suzuki Y."/>
            <person name="Kagoshima H."/>
            <person name="Schijlen E."/>
            <person name="Tajeshwar N."/>
            <person name="Catarino B."/>
            <person name="Hetherington A.J."/>
            <person name="Saltykova A."/>
            <person name="Bonnot C."/>
            <person name="Breuninger H."/>
            <person name="Symeonidi A."/>
            <person name="Radhakrishnan G.V."/>
            <person name="Van Nieuwerburgh F."/>
            <person name="Deforce D."/>
            <person name="Chang C."/>
            <person name="Karol K.G."/>
            <person name="Hedrich R."/>
            <person name="Ulvskov P."/>
            <person name="Glockner G."/>
            <person name="Delwiche C.F."/>
            <person name="Petrasek J."/>
            <person name="Van de Peer Y."/>
            <person name="Friml J."/>
            <person name="Beilby M."/>
            <person name="Dolan L."/>
            <person name="Kohara Y."/>
            <person name="Sugano S."/>
            <person name="Fujiyama A."/>
            <person name="Delaux P.-M."/>
            <person name="Quint M."/>
            <person name="TheiBen G."/>
            <person name="Hagemann M."/>
            <person name="Harholt J."/>
            <person name="Dunand C."/>
            <person name="Zachgo S."/>
            <person name="Langdale J."/>
            <person name="Maumus F."/>
            <person name="Straeten D.V.D."/>
            <person name="Gould S.B."/>
            <person name="Rensing S.A."/>
        </authorList>
    </citation>
    <scope>NUCLEOTIDE SEQUENCE [LARGE SCALE GENOMIC DNA]</scope>
    <source>
        <strain evidence="2 3">S276</strain>
    </source>
</reference>
<feature type="region of interest" description="Disordered" evidence="1">
    <location>
        <begin position="1"/>
        <end position="61"/>
    </location>
</feature>
<feature type="compositionally biased region" description="Basic and acidic residues" evidence="1">
    <location>
        <begin position="1"/>
        <end position="15"/>
    </location>
</feature>
<dbReference type="EMBL" id="BFEA01000202">
    <property type="protein sequence ID" value="GBG74410.1"/>
    <property type="molecule type" value="Genomic_DNA"/>
</dbReference>
<name>A0A388KWG7_CHABU</name>
<feature type="compositionally biased region" description="Basic and acidic residues" evidence="1">
    <location>
        <begin position="248"/>
        <end position="267"/>
    </location>
</feature>
<organism evidence="2 3">
    <name type="scientific">Chara braunii</name>
    <name type="common">Braun's stonewort</name>
    <dbReference type="NCBI Taxonomy" id="69332"/>
    <lineage>
        <taxon>Eukaryota</taxon>
        <taxon>Viridiplantae</taxon>
        <taxon>Streptophyta</taxon>
        <taxon>Charophyceae</taxon>
        <taxon>Charales</taxon>
        <taxon>Characeae</taxon>
        <taxon>Chara</taxon>
    </lineage>
</organism>
<evidence type="ECO:0000313" key="2">
    <source>
        <dbReference type="EMBL" id="GBG74410.1"/>
    </source>
</evidence>
<feature type="region of interest" description="Disordered" evidence="1">
    <location>
        <begin position="245"/>
        <end position="276"/>
    </location>
</feature>
<gene>
    <name evidence="2" type="ORF">CBR_g18821</name>
</gene>
<dbReference type="SUPFAM" id="SSF68906">
    <property type="entry name" value="SAP domain"/>
    <property type="match status" value="1"/>
</dbReference>
<evidence type="ECO:0008006" key="4">
    <source>
        <dbReference type="Google" id="ProtNLM"/>
    </source>
</evidence>
<dbReference type="AlphaFoldDB" id="A0A388KWG7"/>
<keyword evidence="3" id="KW-1185">Reference proteome</keyword>
<accession>A0A388KWG7</accession>
<feature type="region of interest" description="Disordered" evidence="1">
    <location>
        <begin position="131"/>
        <end position="155"/>
    </location>
</feature>
<dbReference type="Gramene" id="GBG74410">
    <property type="protein sequence ID" value="GBG74410"/>
    <property type="gene ID" value="CBR_g18821"/>
</dbReference>
<feature type="compositionally biased region" description="Basic and acidic residues" evidence="1">
    <location>
        <begin position="38"/>
        <end position="61"/>
    </location>
</feature>
<feature type="compositionally biased region" description="Basic and acidic residues" evidence="1">
    <location>
        <begin position="22"/>
        <end position="31"/>
    </location>
</feature>
<sequence length="276" mass="31710">MMKEVFDVKTTAKEEKKKKKMAKLESKKKEEEDAQAAEEARLANQRRAERKEAKLRKEEEDRQLLRKELLIELSLRMGQLDESLQRRYERKVMERAKGKHKVIVSSFDDDDTDSYESEVESLSRKTEKLVISEKRKRGAKKQVGDSPPMVIPAKRTAKRRLQLGCRHQSMKKTPPRKTPATGRRKIPAAPGTIGKLKFVTDNLRELGDMTVEELKKICQTEDVEYEGKKMQVILAIAEKRTHIAYGDEEAKGQGEERGENQVDHGGDEDVVEDSYA</sequence>
<protein>
    <recommendedName>
        <fullName evidence="4">SAP domain-containing protein</fullName>
    </recommendedName>
</protein>
<feature type="region of interest" description="Disordered" evidence="1">
    <location>
        <begin position="168"/>
        <end position="188"/>
    </location>
</feature>
<evidence type="ECO:0000313" key="3">
    <source>
        <dbReference type="Proteomes" id="UP000265515"/>
    </source>
</evidence>